<reference evidence="1 2" key="1">
    <citation type="submission" date="2017-01" db="EMBL/GenBank/DDBJ databases">
        <title>Genome sequence of Rhodoferax antarcticus ANT.BR, a psychrophilic purple nonsulfur bacterium from an Antarctic microbial mat.</title>
        <authorList>
            <person name="Baker J."/>
            <person name="Riester C."/>
            <person name="Skinner B."/>
            <person name="Newell A."/>
            <person name="Swingley W."/>
            <person name="Madigan M."/>
            <person name="Jung D."/>
            <person name="Asao M."/>
            <person name="Chen M."/>
            <person name="Loughlin P."/>
            <person name="Pan H."/>
            <person name="Lin S."/>
            <person name="Li N."/>
            <person name="Shaw J."/>
            <person name="Prado M."/>
            <person name="Sherman C."/>
            <person name="Li X."/>
            <person name="Tang J."/>
            <person name="Blankenship R."/>
            <person name="Zhao T."/>
            <person name="Touchman J."/>
            <person name="Sattley M."/>
        </authorList>
    </citation>
    <scope>NUCLEOTIDE SEQUENCE [LARGE SCALE GENOMIC DNA]</scope>
    <source>
        <strain evidence="1 2">ANT.BR</strain>
    </source>
</reference>
<sequence length="212" mass="23685">MPISTPIARSKTSALARVLDAIPKGYTRTTQGAVKPAKALALIRKFHELYGIGCTPGQRLVRKAAGKANCLLVIYWPEGAVSVEWLMLATPGTGIEAERLQPVDGTPRAHWLGYELVRRPNERGNASWTWRRPKAEMAEHHALIAELSNQHHQNALAALLQRIAHQPGFNGVRTQGRELFNEAVRRGHKSEELPMLFWLTKPTHGERYLIPS</sequence>
<protein>
    <submittedName>
        <fullName evidence="1">Uncharacterized protein</fullName>
    </submittedName>
</protein>
<dbReference type="EMBL" id="MSYM01000011">
    <property type="protein sequence ID" value="OLP06963.1"/>
    <property type="molecule type" value="Genomic_DNA"/>
</dbReference>
<comment type="caution">
    <text evidence="1">The sequence shown here is derived from an EMBL/GenBank/DDBJ whole genome shotgun (WGS) entry which is preliminary data.</text>
</comment>
<gene>
    <name evidence="1" type="ORF">BLL52_1709</name>
</gene>
<keyword evidence="2" id="KW-1185">Reference proteome</keyword>
<evidence type="ECO:0000313" key="1">
    <source>
        <dbReference type="EMBL" id="OLP06963.1"/>
    </source>
</evidence>
<dbReference type="Proteomes" id="UP000185911">
    <property type="component" value="Unassembled WGS sequence"/>
</dbReference>
<organism evidence="1 2">
    <name type="scientific">Rhodoferax antarcticus ANT.BR</name>
    <dbReference type="NCBI Taxonomy" id="1111071"/>
    <lineage>
        <taxon>Bacteria</taxon>
        <taxon>Pseudomonadati</taxon>
        <taxon>Pseudomonadota</taxon>
        <taxon>Betaproteobacteria</taxon>
        <taxon>Burkholderiales</taxon>
        <taxon>Comamonadaceae</taxon>
        <taxon>Rhodoferax</taxon>
    </lineage>
</organism>
<dbReference type="AlphaFoldDB" id="A0A1Q8YG39"/>
<name>A0A1Q8YG39_9BURK</name>
<accession>A0A1Q8YG39</accession>
<dbReference type="RefSeq" id="WP_075586108.1">
    <property type="nucleotide sequence ID" value="NZ_MSYM01000011.1"/>
</dbReference>
<evidence type="ECO:0000313" key="2">
    <source>
        <dbReference type="Proteomes" id="UP000185911"/>
    </source>
</evidence>
<proteinExistence type="predicted"/>